<dbReference type="Proteomes" id="UP001155587">
    <property type="component" value="Unassembled WGS sequence"/>
</dbReference>
<evidence type="ECO:0000256" key="3">
    <source>
        <dbReference type="ARBA" id="ARBA00022519"/>
    </source>
</evidence>
<dbReference type="InterPro" id="IPR026579">
    <property type="entry name" value="FtsQ"/>
</dbReference>
<evidence type="ECO:0000256" key="5">
    <source>
        <dbReference type="ARBA" id="ARBA00022692"/>
    </source>
</evidence>
<dbReference type="InterPro" id="IPR005548">
    <property type="entry name" value="Cell_div_FtsQ/DivIB_C"/>
</dbReference>
<feature type="domain" description="POTRA" evidence="10">
    <location>
        <begin position="43"/>
        <end position="113"/>
    </location>
</feature>
<evidence type="ECO:0000256" key="9">
    <source>
        <dbReference type="HAMAP-Rule" id="MF_00911"/>
    </source>
</evidence>
<keyword evidence="3 9" id="KW-0997">Cell inner membrane</keyword>
<dbReference type="AlphaFoldDB" id="A0A9X3CKQ7"/>
<protein>
    <recommendedName>
        <fullName evidence="9">Cell division protein FtsQ</fullName>
    </recommendedName>
</protein>
<keyword evidence="2 9" id="KW-1003">Cell membrane</keyword>
<dbReference type="InterPro" id="IPR045335">
    <property type="entry name" value="FtsQ_C_sf"/>
</dbReference>
<dbReference type="Pfam" id="PF03799">
    <property type="entry name" value="FtsQ_DivIB_C"/>
    <property type="match status" value="1"/>
</dbReference>
<comment type="similarity">
    <text evidence="9">Belongs to the FtsQ/DivIB family. FtsQ subfamily.</text>
</comment>
<comment type="subcellular location">
    <subcellularLocation>
        <location evidence="9">Cell inner membrane</location>
        <topology evidence="9">Single-pass type II membrane protein</topology>
    </subcellularLocation>
    <subcellularLocation>
        <location evidence="1">Membrane</location>
    </subcellularLocation>
    <text evidence="9">Localizes to the division septum.</text>
</comment>
<evidence type="ECO:0000256" key="8">
    <source>
        <dbReference type="ARBA" id="ARBA00023306"/>
    </source>
</evidence>
<evidence type="ECO:0000256" key="4">
    <source>
        <dbReference type="ARBA" id="ARBA00022618"/>
    </source>
</evidence>
<dbReference type="PANTHER" id="PTHR35851:SF1">
    <property type="entry name" value="CELL DIVISION PROTEIN FTSQ"/>
    <property type="match status" value="1"/>
</dbReference>
<dbReference type="Gene3D" id="3.40.50.11690">
    <property type="entry name" value="Cell division protein FtsQ/DivIB"/>
    <property type="match status" value="1"/>
</dbReference>
<dbReference type="InterPro" id="IPR013685">
    <property type="entry name" value="POTRA_FtsQ_type"/>
</dbReference>
<dbReference type="RefSeq" id="WP_265673812.1">
    <property type="nucleotide sequence ID" value="NZ_JAKRRY010000003.1"/>
</dbReference>
<keyword evidence="5 9" id="KW-0812">Transmembrane</keyword>
<keyword evidence="7 9" id="KW-0472">Membrane</keyword>
<proteinExistence type="inferred from homology"/>
<sequence>MLKQPVTLLKQNSLGLAFLFIVIITIGSMLYATISWMWDDQRLPLSKIVLQGELTHVSAKDVQDAFAHLDHIGTFMSQDINVLQASVENIEWVSQASVRKQWPDTVKVFLTEYQASAIWNGIEMLDASGVIFNGDVSQIEEEKVKLYGPAGTQLKVLNAYRESNKKLSALGLSISSLVLNERRAWQVILDNGIRVELGKDALNDRLQRFIFLYQRLGEKVSQVSYIDLRYDTGAAVGWFPDAEVMESNGSAKNIAS</sequence>
<feature type="transmembrane region" description="Helical" evidence="9">
    <location>
        <begin position="12"/>
        <end position="38"/>
    </location>
</feature>
<dbReference type="GO" id="GO:0005886">
    <property type="term" value="C:plasma membrane"/>
    <property type="evidence" value="ECO:0007669"/>
    <property type="project" value="UniProtKB-SubCell"/>
</dbReference>
<dbReference type="GO" id="GO:0090529">
    <property type="term" value="P:cell septum assembly"/>
    <property type="evidence" value="ECO:0007669"/>
    <property type="project" value="InterPro"/>
</dbReference>
<dbReference type="EMBL" id="JAKRRY010000003">
    <property type="protein sequence ID" value="MCW8345224.1"/>
    <property type="molecule type" value="Genomic_DNA"/>
</dbReference>
<evidence type="ECO:0000313" key="12">
    <source>
        <dbReference type="Proteomes" id="UP001155587"/>
    </source>
</evidence>
<keyword evidence="8 9" id="KW-0131">Cell cycle</keyword>
<dbReference type="Pfam" id="PF08478">
    <property type="entry name" value="POTRA_1"/>
    <property type="match status" value="1"/>
</dbReference>
<organism evidence="11 12">
    <name type="scientific">Vibrio qingdaonensis</name>
    <dbReference type="NCBI Taxonomy" id="2829491"/>
    <lineage>
        <taxon>Bacteria</taxon>
        <taxon>Pseudomonadati</taxon>
        <taxon>Pseudomonadota</taxon>
        <taxon>Gammaproteobacteria</taxon>
        <taxon>Vibrionales</taxon>
        <taxon>Vibrionaceae</taxon>
        <taxon>Vibrio</taxon>
    </lineage>
</organism>
<comment type="subunit">
    <text evidence="9">Part of a complex composed of FtsB, FtsL and FtsQ.</text>
</comment>
<dbReference type="InterPro" id="IPR034746">
    <property type="entry name" value="POTRA"/>
</dbReference>
<dbReference type="PANTHER" id="PTHR35851">
    <property type="entry name" value="CELL DIVISION PROTEIN FTSQ"/>
    <property type="match status" value="1"/>
</dbReference>
<accession>A0A9X3CKQ7</accession>
<keyword evidence="6 9" id="KW-1133">Transmembrane helix</keyword>
<evidence type="ECO:0000256" key="2">
    <source>
        <dbReference type="ARBA" id="ARBA00022475"/>
    </source>
</evidence>
<evidence type="ECO:0000259" key="10">
    <source>
        <dbReference type="PROSITE" id="PS51779"/>
    </source>
</evidence>
<evidence type="ECO:0000256" key="1">
    <source>
        <dbReference type="ARBA" id="ARBA00004370"/>
    </source>
</evidence>
<keyword evidence="12" id="KW-1185">Reference proteome</keyword>
<dbReference type="GO" id="GO:0032153">
    <property type="term" value="C:cell division site"/>
    <property type="evidence" value="ECO:0007669"/>
    <property type="project" value="UniProtKB-UniRule"/>
</dbReference>
<comment type="function">
    <text evidence="9">Essential cell division protein. May link together the upstream cell division proteins, which are predominantly cytoplasmic, with the downstream cell division proteins, which are predominantly periplasmic. May control correct divisome assembly.</text>
</comment>
<dbReference type="PROSITE" id="PS51779">
    <property type="entry name" value="POTRA"/>
    <property type="match status" value="1"/>
</dbReference>
<dbReference type="GO" id="GO:0043093">
    <property type="term" value="P:FtsZ-dependent cytokinesis"/>
    <property type="evidence" value="ECO:0007669"/>
    <property type="project" value="UniProtKB-UniRule"/>
</dbReference>
<dbReference type="HAMAP" id="MF_00911">
    <property type="entry name" value="FtsQ_subfam"/>
    <property type="match status" value="1"/>
</dbReference>
<evidence type="ECO:0000313" key="11">
    <source>
        <dbReference type="EMBL" id="MCW8345224.1"/>
    </source>
</evidence>
<dbReference type="Gene3D" id="3.10.20.310">
    <property type="entry name" value="membrane protein fhac"/>
    <property type="match status" value="1"/>
</dbReference>
<evidence type="ECO:0000256" key="7">
    <source>
        <dbReference type="ARBA" id="ARBA00023136"/>
    </source>
</evidence>
<keyword evidence="4 9" id="KW-0132">Cell division</keyword>
<gene>
    <name evidence="9" type="primary">ftsQ</name>
    <name evidence="11" type="ORF">MD535_04165</name>
</gene>
<reference evidence="11" key="1">
    <citation type="submission" date="2022-02" db="EMBL/GenBank/DDBJ databases">
        <title>Vibrio sp. nov, a new bacterium isolated from seawater.</title>
        <authorList>
            <person name="Yuan Y."/>
        </authorList>
    </citation>
    <scope>NUCLEOTIDE SEQUENCE</scope>
    <source>
        <strain evidence="11">ZSDZ65</strain>
    </source>
</reference>
<name>A0A9X3CKQ7_9VIBR</name>
<comment type="caution">
    <text evidence="11">The sequence shown here is derived from an EMBL/GenBank/DDBJ whole genome shotgun (WGS) entry which is preliminary data.</text>
</comment>
<evidence type="ECO:0000256" key="6">
    <source>
        <dbReference type="ARBA" id="ARBA00022989"/>
    </source>
</evidence>